<dbReference type="EMBL" id="JAUTBB010000001">
    <property type="protein sequence ID" value="MDQ1118982.1"/>
    <property type="molecule type" value="Genomic_DNA"/>
</dbReference>
<feature type="transmembrane region" description="Helical" evidence="1">
    <location>
        <begin position="66"/>
        <end position="87"/>
    </location>
</feature>
<evidence type="ECO:0000313" key="3">
    <source>
        <dbReference type="EMBL" id="TAA20708.1"/>
    </source>
</evidence>
<sequence length="88" mass="9326">MHAQLVVQVATFIAGFAAFGFGLVGIARSLRLQKLLMAKQEQGLDVRATKADPQVRAAMQGLRAPLLWATVLAVCSVALPSLARLVLA</sequence>
<reference evidence="7 8" key="1">
    <citation type="submission" date="2019-02" db="EMBL/GenBank/DDBJ databases">
        <title>WGS of Pseudoxanthomonas species novum from clinical isolates.</title>
        <authorList>
            <person name="Bernier A.-M."/>
            <person name="Bernard K."/>
            <person name="Vachon A."/>
        </authorList>
    </citation>
    <scope>NUCLEOTIDE SEQUENCE [LARGE SCALE GENOMIC DNA]</scope>
    <source>
        <strain evidence="9">NML 170316</strain>
        <strain evidence="6 10">NML130969</strain>
        <strain evidence="5 8">NML140781</strain>
        <strain evidence="3">NML170316</strain>
        <strain evidence="4 7">NML171202</strain>
    </source>
</reference>
<keyword evidence="1" id="KW-0812">Transmembrane</keyword>
<accession>A0A4Q8M899</accession>
<dbReference type="Proteomes" id="UP001234354">
    <property type="component" value="Unassembled WGS sequence"/>
</dbReference>
<comment type="caution">
    <text evidence="4">The sequence shown here is derived from an EMBL/GenBank/DDBJ whole genome shotgun (WGS) entry which is preliminary data.</text>
</comment>
<protein>
    <submittedName>
        <fullName evidence="4">Uncharacterized protein</fullName>
    </submittedName>
</protein>
<evidence type="ECO:0000256" key="1">
    <source>
        <dbReference type="SAM" id="Phobius"/>
    </source>
</evidence>
<reference evidence="2" key="2">
    <citation type="submission" date="2023-07" db="EMBL/GenBank/DDBJ databases">
        <title>Functional and genomic diversity of the sorghum phyllosphere microbiome.</title>
        <authorList>
            <person name="Shade A."/>
        </authorList>
    </citation>
    <scope>NUCLEOTIDE SEQUENCE</scope>
    <source>
        <strain evidence="2">SORGH_AS_0908</strain>
    </source>
</reference>
<organism evidence="4 7">
    <name type="scientific">Pseudoxanthomonas winnipegensis</name>
    <dbReference type="NCBI Taxonomy" id="2480810"/>
    <lineage>
        <taxon>Bacteria</taxon>
        <taxon>Pseudomonadati</taxon>
        <taxon>Pseudomonadota</taxon>
        <taxon>Gammaproteobacteria</taxon>
        <taxon>Lysobacterales</taxon>
        <taxon>Lysobacteraceae</taxon>
        <taxon>Pseudoxanthomonas</taxon>
    </lineage>
</organism>
<dbReference type="EMBL" id="SHMG01000001">
    <property type="protein sequence ID" value="TAA46361.1"/>
    <property type="molecule type" value="Genomic_DNA"/>
</dbReference>
<evidence type="ECO:0000313" key="5">
    <source>
        <dbReference type="EMBL" id="TAA37689.1"/>
    </source>
</evidence>
<dbReference type="Proteomes" id="UP000291286">
    <property type="component" value="Unassembled WGS sequence"/>
</dbReference>
<gene>
    <name evidence="6" type="ORF">EA655_01350</name>
    <name evidence="5" type="ORF">EA656_03240</name>
    <name evidence="3" type="ORF">EA658_07135</name>
    <name evidence="4" type="ORF">EA661_09750</name>
    <name evidence="2" type="ORF">QE383_001290</name>
</gene>
<keyword evidence="1" id="KW-1133">Transmembrane helix</keyword>
<proteinExistence type="predicted"/>
<dbReference type="EMBL" id="SHME01000002">
    <property type="protein sequence ID" value="TAA20708.1"/>
    <property type="molecule type" value="Genomic_DNA"/>
</dbReference>
<name>A0A4Q8LIQ8_9GAMM</name>
<evidence type="ECO:0000313" key="8">
    <source>
        <dbReference type="Proteomes" id="UP000292087"/>
    </source>
</evidence>
<evidence type="ECO:0000313" key="7">
    <source>
        <dbReference type="Proteomes" id="UP000291286"/>
    </source>
</evidence>
<dbReference type="EMBL" id="SHMF01000001">
    <property type="protein sequence ID" value="TAA37689.1"/>
    <property type="molecule type" value="Genomic_DNA"/>
</dbReference>
<dbReference type="OrthoDB" id="9926688at2"/>
<dbReference type="RefSeq" id="WP_130518191.1">
    <property type="nucleotide sequence ID" value="NZ_CAWZZE010000023.1"/>
</dbReference>
<evidence type="ECO:0000313" key="9">
    <source>
        <dbReference type="Proteomes" id="UP000293089"/>
    </source>
</evidence>
<dbReference type="Proteomes" id="UP000294164">
    <property type="component" value="Unassembled WGS sequence"/>
</dbReference>
<accession>A0A4Q8LIQ8</accession>
<evidence type="ECO:0000313" key="2">
    <source>
        <dbReference type="EMBL" id="MDQ1118982.1"/>
    </source>
</evidence>
<feature type="transmembrane region" description="Helical" evidence="1">
    <location>
        <begin position="6"/>
        <end position="27"/>
    </location>
</feature>
<keyword evidence="9" id="KW-1185">Reference proteome</keyword>
<evidence type="ECO:0000313" key="6">
    <source>
        <dbReference type="EMBL" id="TAA46361.1"/>
    </source>
</evidence>
<dbReference type="Proteomes" id="UP000293089">
    <property type="component" value="Unassembled WGS sequence"/>
</dbReference>
<evidence type="ECO:0000313" key="10">
    <source>
        <dbReference type="Proteomes" id="UP000294164"/>
    </source>
</evidence>
<accession>A0A4Q8M0V1</accession>
<dbReference type="AlphaFoldDB" id="A0A4Q8LIQ8"/>
<evidence type="ECO:0000313" key="4">
    <source>
        <dbReference type="EMBL" id="TAA29818.1"/>
    </source>
</evidence>
<dbReference type="Proteomes" id="UP000292087">
    <property type="component" value="Unassembled WGS sequence"/>
</dbReference>
<dbReference type="EMBL" id="SHMB01000003">
    <property type="protein sequence ID" value="TAA29818.1"/>
    <property type="molecule type" value="Genomic_DNA"/>
</dbReference>
<accession>A0A4Q9TH43</accession>
<keyword evidence="1" id="KW-0472">Membrane</keyword>